<dbReference type="CDD" id="cd00093">
    <property type="entry name" value="HTH_XRE"/>
    <property type="match status" value="1"/>
</dbReference>
<dbReference type="HOGENOM" id="CLU_066192_29_2_0"/>
<dbReference type="PANTHER" id="PTHR46797">
    <property type="entry name" value="HTH-TYPE TRANSCRIPTIONAL REGULATOR"/>
    <property type="match status" value="1"/>
</dbReference>
<accession>D7BDT1</accession>
<dbReference type="Pfam" id="PF01381">
    <property type="entry name" value="HTH_3"/>
    <property type="match status" value="1"/>
</dbReference>
<dbReference type="InterPro" id="IPR050807">
    <property type="entry name" value="TransReg_Diox_bact_type"/>
</dbReference>
<dbReference type="Proteomes" id="UP000001916">
    <property type="component" value="Chromosome"/>
</dbReference>
<dbReference type="InterPro" id="IPR010982">
    <property type="entry name" value="Lambda_DNA-bd_dom_sf"/>
</dbReference>
<dbReference type="SUPFAM" id="SSF47413">
    <property type="entry name" value="lambda repressor-like DNA-binding domains"/>
    <property type="match status" value="1"/>
</dbReference>
<evidence type="ECO:0000256" key="1">
    <source>
        <dbReference type="ARBA" id="ARBA00023125"/>
    </source>
</evidence>
<name>D7BDT1_ALLS1</name>
<feature type="domain" description="HTH cro/C1-type" evidence="2">
    <location>
        <begin position="6"/>
        <end position="60"/>
    </location>
</feature>
<reference evidence="3 4" key="1">
    <citation type="journal article" date="2010" name="Stand. Genomic Sci.">
        <title>Complete genome sequence of Meiothermus silvanus type strain (VI-R2).</title>
        <authorList>
            <person name="Sikorski J."/>
            <person name="Tindall B.J."/>
            <person name="Lowry S."/>
            <person name="Lucas S."/>
            <person name="Nolan M."/>
            <person name="Copeland A."/>
            <person name="Glavina Del Rio T."/>
            <person name="Tice H."/>
            <person name="Cheng J.F."/>
            <person name="Han C."/>
            <person name="Pitluck S."/>
            <person name="Liolios K."/>
            <person name="Ivanova N."/>
            <person name="Mavromatis K."/>
            <person name="Mikhailova N."/>
            <person name="Pati A."/>
            <person name="Goodwin L."/>
            <person name="Chen A."/>
            <person name="Palaniappan K."/>
            <person name="Land M."/>
            <person name="Hauser L."/>
            <person name="Chang Y.J."/>
            <person name="Jeffries C.D."/>
            <person name="Rohde M."/>
            <person name="Goker M."/>
            <person name="Woyke T."/>
            <person name="Bristow J."/>
            <person name="Eisen J.A."/>
            <person name="Markowitz V."/>
            <person name="Hugenholtz P."/>
            <person name="Kyrpides N.C."/>
            <person name="Klenk H.P."/>
            <person name="Lapidus A."/>
        </authorList>
    </citation>
    <scope>NUCLEOTIDE SEQUENCE [LARGE SCALE GENOMIC DNA]</scope>
    <source>
        <strain evidence="4">ATCC 700542 / DSM 9946 / VI-R2</strain>
    </source>
</reference>
<protein>
    <submittedName>
        <fullName evidence="3">Transcriptional regulator, XRE family</fullName>
    </submittedName>
</protein>
<evidence type="ECO:0000259" key="2">
    <source>
        <dbReference type="PROSITE" id="PS50943"/>
    </source>
</evidence>
<dbReference type="RefSeq" id="WP_013157659.1">
    <property type="nucleotide sequence ID" value="NC_014212.1"/>
</dbReference>
<dbReference type="AlphaFoldDB" id="D7BDT1"/>
<keyword evidence="1" id="KW-0238">DNA-binding</keyword>
<gene>
    <name evidence="3" type="ordered locus">Mesil_1184</name>
</gene>
<proteinExistence type="predicted"/>
<dbReference type="GO" id="GO:0003700">
    <property type="term" value="F:DNA-binding transcription factor activity"/>
    <property type="evidence" value="ECO:0007669"/>
    <property type="project" value="TreeGrafter"/>
</dbReference>
<organism evidence="3 4">
    <name type="scientific">Allomeiothermus silvanus (strain ATCC 700542 / DSM 9946 / NBRC 106475 / NCIMB 13440 / VI-R2)</name>
    <name type="common">Thermus silvanus</name>
    <dbReference type="NCBI Taxonomy" id="526227"/>
    <lineage>
        <taxon>Bacteria</taxon>
        <taxon>Thermotogati</taxon>
        <taxon>Deinococcota</taxon>
        <taxon>Deinococci</taxon>
        <taxon>Thermales</taxon>
        <taxon>Thermaceae</taxon>
        <taxon>Allomeiothermus</taxon>
    </lineage>
</organism>
<dbReference type="STRING" id="526227.Mesil_1184"/>
<dbReference type="OrthoDB" id="2902336at2"/>
<dbReference type="GO" id="GO:0003677">
    <property type="term" value="F:DNA binding"/>
    <property type="evidence" value="ECO:0007669"/>
    <property type="project" value="UniProtKB-KW"/>
</dbReference>
<dbReference type="InterPro" id="IPR001387">
    <property type="entry name" value="Cro/C1-type_HTH"/>
</dbReference>
<dbReference type="EMBL" id="CP002042">
    <property type="protein sequence ID" value="ADH63082.1"/>
    <property type="molecule type" value="Genomic_DNA"/>
</dbReference>
<keyword evidence="4" id="KW-1185">Reference proteome</keyword>
<dbReference type="eggNOG" id="COG1396">
    <property type="taxonomic scope" value="Bacteria"/>
</dbReference>
<dbReference type="GO" id="GO:0005829">
    <property type="term" value="C:cytosol"/>
    <property type="evidence" value="ECO:0007669"/>
    <property type="project" value="TreeGrafter"/>
</dbReference>
<dbReference type="Gene3D" id="1.10.260.40">
    <property type="entry name" value="lambda repressor-like DNA-binding domains"/>
    <property type="match status" value="1"/>
</dbReference>
<dbReference type="PANTHER" id="PTHR46797:SF1">
    <property type="entry name" value="METHYLPHOSPHONATE SYNTHASE"/>
    <property type="match status" value="1"/>
</dbReference>
<dbReference type="KEGG" id="msv:Mesil_1184"/>
<evidence type="ECO:0000313" key="3">
    <source>
        <dbReference type="EMBL" id="ADH63082.1"/>
    </source>
</evidence>
<dbReference type="SMART" id="SM00530">
    <property type="entry name" value="HTH_XRE"/>
    <property type="match status" value="1"/>
</dbReference>
<sequence>MIGERLKALREARQMSQYDLARAAHVSQGLIWQIEANRKNPGLKTLLRLANALSVSPDQLLPVVSHVGQEAPR</sequence>
<dbReference type="PROSITE" id="PS50943">
    <property type="entry name" value="HTH_CROC1"/>
    <property type="match status" value="1"/>
</dbReference>
<evidence type="ECO:0000313" key="4">
    <source>
        <dbReference type="Proteomes" id="UP000001916"/>
    </source>
</evidence>